<dbReference type="GO" id="GO:0016020">
    <property type="term" value="C:membrane"/>
    <property type="evidence" value="ECO:0007669"/>
    <property type="project" value="UniProtKB-SubCell"/>
</dbReference>
<keyword evidence="5 7" id="KW-1133">Transmembrane helix</keyword>
<feature type="transmembrane region" description="Helical" evidence="7">
    <location>
        <begin position="190"/>
        <end position="212"/>
    </location>
</feature>
<comment type="caution">
    <text evidence="7">Lacks conserved residue(s) required for the propagation of feature annotation.</text>
</comment>
<evidence type="ECO:0000256" key="4">
    <source>
        <dbReference type="ARBA" id="ARBA00022692"/>
    </source>
</evidence>
<feature type="non-terminal residue" evidence="8">
    <location>
        <position position="626"/>
    </location>
</feature>
<feature type="transmembrane region" description="Helical" evidence="7">
    <location>
        <begin position="21"/>
        <end position="38"/>
    </location>
</feature>
<evidence type="ECO:0000256" key="1">
    <source>
        <dbReference type="ARBA" id="ARBA00004141"/>
    </source>
</evidence>
<gene>
    <name evidence="8" type="ORF">NMOB1V02_LOCUS8996</name>
</gene>
<proteinExistence type="inferred from homology"/>
<dbReference type="OrthoDB" id="648861at2759"/>
<dbReference type="EMBL" id="OA884834">
    <property type="protein sequence ID" value="CAD7281349.1"/>
    <property type="molecule type" value="Genomic_DNA"/>
</dbReference>
<keyword evidence="7" id="KW-0406">Ion transport</keyword>
<dbReference type="Pfam" id="PF06963">
    <property type="entry name" value="FPN1"/>
    <property type="match status" value="2"/>
</dbReference>
<evidence type="ECO:0000256" key="2">
    <source>
        <dbReference type="ARBA" id="ARBA00006279"/>
    </source>
</evidence>
<feature type="transmembrane region" description="Helical" evidence="7">
    <location>
        <begin position="427"/>
        <end position="451"/>
    </location>
</feature>
<feature type="transmembrane region" description="Helical" evidence="7">
    <location>
        <begin position="533"/>
        <end position="551"/>
    </location>
</feature>
<keyword evidence="3 7" id="KW-0813">Transport</keyword>
<feature type="transmembrane region" description="Helical" evidence="7">
    <location>
        <begin position="600"/>
        <end position="621"/>
    </location>
</feature>
<feature type="transmembrane region" description="Helical" evidence="7">
    <location>
        <begin position="75"/>
        <end position="101"/>
    </location>
</feature>
<evidence type="ECO:0000313" key="9">
    <source>
        <dbReference type="Proteomes" id="UP000678499"/>
    </source>
</evidence>
<accession>A0A7R9BTK7</accession>
<comment type="function">
    <text evidence="7">May be involved in iron transport and iron homeostasis.</text>
</comment>
<dbReference type="InterPro" id="IPR009716">
    <property type="entry name" value="Ferroportin-1"/>
</dbReference>
<dbReference type="InterPro" id="IPR036259">
    <property type="entry name" value="MFS_trans_sf"/>
</dbReference>
<dbReference type="Gene3D" id="1.20.1250.20">
    <property type="entry name" value="MFS general substrate transporter like domains"/>
    <property type="match status" value="1"/>
</dbReference>
<keyword evidence="6 7" id="KW-0472">Membrane</keyword>
<reference evidence="8" key="1">
    <citation type="submission" date="2020-11" db="EMBL/GenBank/DDBJ databases">
        <authorList>
            <person name="Tran Van P."/>
        </authorList>
    </citation>
    <scope>NUCLEOTIDE SEQUENCE</scope>
</reference>
<feature type="transmembrane region" description="Helical" evidence="7">
    <location>
        <begin position="113"/>
        <end position="131"/>
    </location>
</feature>
<keyword evidence="9" id="KW-1185">Reference proteome</keyword>
<dbReference type="GO" id="GO:0005381">
    <property type="term" value="F:iron ion transmembrane transporter activity"/>
    <property type="evidence" value="ECO:0007669"/>
    <property type="project" value="UniProtKB-UniRule"/>
</dbReference>
<protein>
    <recommendedName>
        <fullName evidence="7">Solute carrier family 40 member</fullName>
    </recommendedName>
</protein>
<dbReference type="EMBL" id="CAJPEX010002797">
    <property type="protein sequence ID" value="CAG0921501.1"/>
    <property type="molecule type" value="Genomic_DNA"/>
</dbReference>
<feature type="transmembrane region" description="Helical" evidence="7">
    <location>
        <begin position="167"/>
        <end position="184"/>
    </location>
</feature>
<evidence type="ECO:0000256" key="3">
    <source>
        <dbReference type="ARBA" id="ARBA00022448"/>
    </source>
</evidence>
<evidence type="ECO:0000256" key="5">
    <source>
        <dbReference type="ARBA" id="ARBA00022989"/>
    </source>
</evidence>
<evidence type="ECO:0000256" key="6">
    <source>
        <dbReference type="ARBA" id="ARBA00023136"/>
    </source>
</evidence>
<dbReference type="PANTHER" id="PTHR11660:SF57">
    <property type="entry name" value="SOLUTE CARRIER FAMILY 40 MEMBER"/>
    <property type="match status" value="1"/>
</dbReference>
<dbReference type="AlphaFoldDB" id="A0A7R9BTK7"/>
<feature type="transmembrane region" description="Helical" evidence="7">
    <location>
        <begin position="263"/>
        <end position="281"/>
    </location>
</feature>
<evidence type="ECO:0000313" key="8">
    <source>
        <dbReference type="EMBL" id="CAD7281349.1"/>
    </source>
</evidence>
<organism evidence="8">
    <name type="scientific">Notodromas monacha</name>
    <dbReference type="NCBI Taxonomy" id="399045"/>
    <lineage>
        <taxon>Eukaryota</taxon>
        <taxon>Metazoa</taxon>
        <taxon>Ecdysozoa</taxon>
        <taxon>Arthropoda</taxon>
        <taxon>Crustacea</taxon>
        <taxon>Oligostraca</taxon>
        <taxon>Ostracoda</taxon>
        <taxon>Podocopa</taxon>
        <taxon>Podocopida</taxon>
        <taxon>Cypridocopina</taxon>
        <taxon>Cypridoidea</taxon>
        <taxon>Cyprididae</taxon>
        <taxon>Notodromas</taxon>
    </lineage>
</organism>
<evidence type="ECO:0000256" key="7">
    <source>
        <dbReference type="RuleBase" id="RU365065"/>
    </source>
</evidence>
<dbReference type="Proteomes" id="UP000678499">
    <property type="component" value="Unassembled WGS sequence"/>
</dbReference>
<name>A0A7R9BTK7_9CRUS</name>
<dbReference type="PANTHER" id="PTHR11660">
    <property type="entry name" value="SOLUTE CARRIER FAMILY 40 MEMBER"/>
    <property type="match status" value="1"/>
</dbReference>
<comment type="subcellular location">
    <subcellularLocation>
        <location evidence="1 7">Membrane</location>
        <topology evidence="1 7">Multi-pass membrane protein</topology>
    </subcellularLocation>
</comment>
<feature type="transmembrane region" description="Helical" evidence="7">
    <location>
        <begin position="44"/>
        <end position="63"/>
    </location>
</feature>
<feature type="transmembrane region" description="Helical" evidence="7">
    <location>
        <begin position="330"/>
        <end position="354"/>
    </location>
</feature>
<feature type="transmembrane region" description="Helical" evidence="7">
    <location>
        <begin position="558"/>
        <end position="580"/>
    </location>
</feature>
<dbReference type="SUPFAM" id="SSF103473">
    <property type="entry name" value="MFS general substrate transporter"/>
    <property type="match status" value="1"/>
</dbReference>
<sequence>MDLARYLLLMSHGISMWDNSLWSFAIGVYLVILFPGSLTLSAIYGLILAISILLFGSTVGFWIDHTPRLRGGSTSTARIALLVKNGSVVICCTVLCILLTYSKQWETEGHQTWILVAQIMVVLIADVASVASEGQRIILERDWIVVISGHKKEDLAKMNSLFRSIDLVARVLAPTIAGAVMSLVPPVVSAVSLAALNLMSLVVEFLLLGIIFKKVPELRHRHLHRGSGKTETPAGLDDEEIPAGVPVKKLGWLKHSTKAWKMYLVHPVFPAGFGLSLLYMTVLGFDNVTTGYMYSQRVPEWLIGAITGVGSIFGVLGALLFPFIRARCGLVITAIIGYATLNTLTSGAIVASFIPGSPFEVYPGHDETGNSNLPVMSNPSIITFMICIVAGRAGLWTADLAVMQIMQEGIKPDLRGKLNGVQTSMNNLFEVLKFGLVTALPTPPVFGYLIIMSECFTVSGEWEPNLAKISQLGQTSVKLKLYNALQAVLRKTGNASELFGESSPLIYRCLLVTCDKSMELTRYLLLLSHGTSMWDNSLWSFAIGVYLVILFPESLALTAIYGLILAASILIFGSTIGFWIDHTPRLKGYLYSQGVPEWLLGVTTGAGSIFGVIGAIVYPFIRSRCG</sequence>
<keyword evidence="4 7" id="KW-0812">Transmembrane</keyword>
<comment type="similarity">
    <text evidence="2 7">Belongs to the ferroportin (FP) (TC 2.A.100) family. SLC40A subfamily.</text>
</comment>
<feature type="transmembrane region" description="Helical" evidence="7">
    <location>
        <begin position="381"/>
        <end position="406"/>
    </location>
</feature>
<feature type="transmembrane region" description="Helical" evidence="7">
    <location>
        <begin position="301"/>
        <end position="323"/>
    </location>
</feature>